<dbReference type="EMBL" id="CP037933">
    <property type="protein sequence ID" value="QBN18587.1"/>
    <property type="molecule type" value="Genomic_DNA"/>
</dbReference>
<dbReference type="RefSeq" id="WP_133276110.1">
    <property type="nucleotide sequence ID" value="NZ_CP037933.1"/>
</dbReference>
<evidence type="ECO:0000313" key="1">
    <source>
        <dbReference type="EMBL" id="QBN18587.1"/>
    </source>
</evidence>
<keyword evidence="2" id="KW-1185">Reference proteome</keyword>
<dbReference type="AlphaFoldDB" id="A0A4P6YD42"/>
<evidence type="ECO:0008006" key="3">
    <source>
        <dbReference type="Google" id="ProtNLM"/>
    </source>
</evidence>
<dbReference type="Proteomes" id="UP000291124">
    <property type="component" value="Chromosome"/>
</dbReference>
<protein>
    <recommendedName>
        <fullName evidence="3">Lipoprotein</fullName>
    </recommendedName>
</protein>
<accession>A0A4P6YD42</accession>
<dbReference type="PROSITE" id="PS51257">
    <property type="entry name" value="PROKAR_LIPOPROTEIN"/>
    <property type="match status" value="1"/>
</dbReference>
<reference evidence="2" key="1">
    <citation type="submission" date="2019-03" db="EMBL/GenBank/DDBJ databases">
        <title>Flavobacterium sp.</title>
        <authorList>
            <person name="Kim H."/>
        </authorList>
    </citation>
    <scope>NUCLEOTIDE SEQUENCE [LARGE SCALE GENOMIC DNA]</scope>
    <source>
        <strain evidence="2">GS13</strain>
    </source>
</reference>
<name>A0A4P6YD42_9FLAO</name>
<evidence type="ECO:0000313" key="2">
    <source>
        <dbReference type="Proteomes" id="UP000291124"/>
    </source>
</evidence>
<sequence length="204" mass="23554">MRNTILLFAFISILSCKNSNVETDFEDSKIKDINQIVETIIIEDTLEVLKNGKDSRMLCEELTKLRIYIPEKTKKGEISQPPPPPFGNVSIESLLHYGKIGFFNVKDSLTLVNQNSNPQIFKIDKVLFDKFNLTTREKEIGKKNTKESFDFYEITIPIFSLDNKKAYVELSHYCGRLCGSGKSIYLEKINGKWKIVDSWRTWIS</sequence>
<proteinExistence type="predicted"/>
<dbReference type="OrthoDB" id="714084at2"/>
<dbReference type="KEGG" id="fnk:E1750_07105"/>
<gene>
    <name evidence="1" type="ORF">E1750_07105</name>
</gene>
<organism evidence="1 2">
    <name type="scientific">Flavobacterium nackdongense</name>
    <dbReference type="NCBI Taxonomy" id="2547394"/>
    <lineage>
        <taxon>Bacteria</taxon>
        <taxon>Pseudomonadati</taxon>
        <taxon>Bacteroidota</taxon>
        <taxon>Flavobacteriia</taxon>
        <taxon>Flavobacteriales</taxon>
        <taxon>Flavobacteriaceae</taxon>
        <taxon>Flavobacterium</taxon>
    </lineage>
</organism>